<dbReference type="GO" id="GO:0009279">
    <property type="term" value="C:cell outer membrane"/>
    <property type="evidence" value="ECO:0007669"/>
    <property type="project" value="UniProtKB-SubCell"/>
</dbReference>
<dbReference type="Gene3D" id="2.170.130.10">
    <property type="entry name" value="TonB-dependent receptor, plug domain"/>
    <property type="match status" value="1"/>
</dbReference>
<sequence>MPVQSMRALLMCSAALCLGAQSAAAQDQTDPTLATQDTIVLEAINVDSKRAVQTDETTSETVVDAEEIEDRQAGTIAELVDSVPGVNLINGGSPVGSGINIRGFGAGGTYGTDQKVGIQVGGAAKGSEELYRIGTQLFTDPALYREAVVKRGMGGTFEYGSGNFGGLLLLEPIQASDMTGGEDGVRLRQTLQYSSNGDGLVSSTTGAVQHGNLEVLGNYTYRKEGITTDGSGVARSLQGYELPSWLVNGRLTFGDADQHEISLLLSETQTDESDVPYDSFGTTGGSFGNVDRQTRDKTAVLRYDFNAPDTDLVNLRVELSYSDQQIDQEYVPGSSTCEGPGMPCGMPFPAGGFASVNADHRYQTTGLTVRNVARFDTGSIAHELRTGVQYSHRERLDAASAPGGIDERVAVFAVDEMLIGNAVTLMPELRYEHQQIGGATYGNYTNDALMGGISGSVALGGGFKMLAGAWYNENLPILDDLSTPAYMTQSEKATTYEVGFAYDGVDVLAAGDALAFKAVAYRTNMWDVTSYTTPTRVPYTTVDLEGIEIEAAWSHGSGFYVDMNANIARGSGSAAGTRYDWGGIPADELRLTLGKKWDDTFDVSWEMVAAADMTRSTTPTPGYAVHNLRAVYRPEAGVLRGAEIRVGVENLFDRDYRPHLATRQATGRNIKVTLAKTF</sequence>
<dbReference type="eggNOG" id="COG4771">
    <property type="taxonomic scope" value="Bacteria"/>
</dbReference>
<dbReference type="InterPro" id="IPR037066">
    <property type="entry name" value="Plug_dom_sf"/>
</dbReference>
<keyword evidence="9" id="KW-0732">Signal</keyword>
<keyword evidence="12" id="KW-1185">Reference proteome</keyword>
<dbReference type="RefSeq" id="WP_043748891.1">
    <property type="nucleotide sequence ID" value="NZ_AQQX01000004.1"/>
</dbReference>
<accession>A0A0A0EBJ2</accession>
<comment type="subcellular location">
    <subcellularLocation>
        <location evidence="1 8">Cell outer membrane</location>
        <topology evidence="1 8">Multi-pass membrane protein</topology>
    </subcellularLocation>
</comment>
<feature type="signal peptide" evidence="9">
    <location>
        <begin position="1"/>
        <end position="25"/>
    </location>
</feature>
<protein>
    <submittedName>
        <fullName evidence="11">Ligand-gated channel</fullName>
    </submittedName>
</protein>
<dbReference type="SUPFAM" id="SSF56935">
    <property type="entry name" value="Porins"/>
    <property type="match status" value="1"/>
</dbReference>
<keyword evidence="7 8" id="KW-0998">Cell outer membrane</keyword>
<name>A0A0A0EBJ2_9RHOB</name>
<dbReference type="OrthoDB" id="9796221at2"/>
<feature type="domain" description="TonB-dependent receptor plug" evidence="10">
    <location>
        <begin position="55"/>
        <end position="166"/>
    </location>
</feature>
<dbReference type="GO" id="GO:0015344">
    <property type="term" value="F:siderophore uptake transmembrane transporter activity"/>
    <property type="evidence" value="ECO:0007669"/>
    <property type="project" value="TreeGrafter"/>
</dbReference>
<evidence type="ECO:0000256" key="7">
    <source>
        <dbReference type="ARBA" id="ARBA00023237"/>
    </source>
</evidence>
<dbReference type="InterPro" id="IPR039426">
    <property type="entry name" value="TonB-dep_rcpt-like"/>
</dbReference>
<keyword evidence="3 8" id="KW-0813">Transport</keyword>
<dbReference type="STRING" id="1461694.ATO9_11595"/>
<dbReference type="GO" id="GO:0044718">
    <property type="term" value="P:siderophore transmembrane transport"/>
    <property type="evidence" value="ECO:0007669"/>
    <property type="project" value="TreeGrafter"/>
</dbReference>
<dbReference type="Gene3D" id="2.40.170.20">
    <property type="entry name" value="TonB-dependent receptor, beta-barrel domain"/>
    <property type="match status" value="1"/>
</dbReference>
<evidence type="ECO:0000256" key="6">
    <source>
        <dbReference type="ARBA" id="ARBA00023136"/>
    </source>
</evidence>
<dbReference type="InterPro" id="IPR012910">
    <property type="entry name" value="Plug_dom"/>
</dbReference>
<dbReference type="AlphaFoldDB" id="A0A0A0EBJ2"/>
<reference evidence="11 12" key="1">
    <citation type="journal article" date="2015" name="Antonie Van Leeuwenhoek">
        <title>Pseudooceanicola atlanticus gen. nov. sp. nov., isolated from surface seawater of the Atlantic Ocean and reclassification of Oceanicola batsensis, Oceanicola marinus, Oceanicola nitratireducens, Oceanicola nanhaiensis, Oceanicola antarcticus and Oceanicola flagellatus, as Pseudooceanicola batsensis comb. nov., Pseudooceanicola marinus comb. nov., Pseudooceanicola nitratireducens comb. nov., Pseudooceanicola nanhaiensis comb. nov., Pseudooceanicola antarcticus comb. nov., and Pseudooceanicola flagellatus comb. nov.</title>
        <authorList>
            <person name="Lai Q."/>
            <person name="Li G."/>
            <person name="Liu X."/>
            <person name="Du Y."/>
            <person name="Sun F."/>
            <person name="Shao Z."/>
        </authorList>
    </citation>
    <scope>NUCLEOTIDE SEQUENCE [LARGE SCALE GENOMIC DNA]</scope>
    <source>
        <strain evidence="11 12">22II-s11g</strain>
    </source>
</reference>
<dbReference type="PROSITE" id="PS52016">
    <property type="entry name" value="TONB_DEPENDENT_REC_3"/>
    <property type="match status" value="1"/>
</dbReference>
<dbReference type="PANTHER" id="PTHR30069:SF41">
    <property type="entry name" value="HEME_HEMOPEXIN UTILIZATION PROTEIN C"/>
    <property type="match status" value="1"/>
</dbReference>
<evidence type="ECO:0000256" key="3">
    <source>
        <dbReference type="ARBA" id="ARBA00022448"/>
    </source>
</evidence>
<keyword evidence="5 8" id="KW-0812">Transmembrane</keyword>
<keyword evidence="6 8" id="KW-0472">Membrane</keyword>
<comment type="similarity">
    <text evidence="2 8">Belongs to the TonB-dependent receptor family.</text>
</comment>
<evidence type="ECO:0000313" key="11">
    <source>
        <dbReference type="EMBL" id="KGM48286.1"/>
    </source>
</evidence>
<evidence type="ECO:0000256" key="8">
    <source>
        <dbReference type="PROSITE-ProRule" id="PRU01360"/>
    </source>
</evidence>
<dbReference type="Pfam" id="PF07715">
    <property type="entry name" value="Plug"/>
    <property type="match status" value="1"/>
</dbReference>
<evidence type="ECO:0000256" key="4">
    <source>
        <dbReference type="ARBA" id="ARBA00022452"/>
    </source>
</evidence>
<dbReference type="EMBL" id="AQQX01000004">
    <property type="protein sequence ID" value="KGM48286.1"/>
    <property type="molecule type" value="Genomic_DNA"/>
</dbReference>
<feature type="chain" id="PRO_5001968853" evidence="9">
    <location>
        <begin position="26"/>
        <end position="678"/>
    </location>
</feature>
<dbReference type="Proteomes" id="UP000030004">
    <property type="component" value="Unassembled WGS sequence"/>
</dbReference>
<evidence type="ECO:0000259" key="10">
    <source>
        <dbReference type="Pfam" id="PF07715"/>
    </source>
</evidence>
<keyword evidence="4 8" id="KW-1134">Transmembrane beta strand</keyword>
<dbReference type="InterPro" id="IPR036942">
    <property type="entry name" value="Beta-barrel_TonB_sf"/>
</dbReference>
<proteinExistence type="inferred from homology"/>
<dbReference type="PANTHER" id="PTHR30069">
    <property type="entry name" value="TONB-DEPENDENT OUTER MEMBRANE RECEPTOR"/>
    <property type="match status" value="1"/>
</dbReference>
<evidence type="ECO:0000256" key="2">
    <source>
        <dbReference type="ARBA" id="ARBA00009810"/>
    </source>
</evidence>
<gene>
    <name evidence="11" type="ORF">ATO9_11595</name>
</gene>
<comment type="caution">
    <text evidence="11">The sequence shown here is derived from an EMBL/GenBank/DDBJ whole genome shotgun (WGS) entry which is preliminary data.</text>
</comment>
<evidence type="ECO:0000256" key="9">
    <source>
        <dbReference type="SAM" id="SignalP"/>
    </source>
</evidence>
<evidence type="ECO:0000313" key="12">
    <source>
        <dbReference type="Proteomes" id="UP000030004"/>
    </source>
</evidence>
<organism evidence="11 12">
    <name type="scientific">Pseudooceanicola atlanticus</name>
    <dbReference type="NCBI Taxonomy" id="1461694"/>
    <lineage>
        <taxon>Bacteria</taxon>
        <taxon>Pseudomonadati</taxon>
        <taxon>Pseudomonadota</taxon>
        <taxon>Alphaproteobacteria</taxon>
        <taxon>Rhodobacterales</taxon>
        <taxon>Paracoccaceae</taxon>
        <taxon>Pseudooceanicola</taxon>
    </lineage>
</organism>
<evidence type="ECO:0000256" key="5">
    <source>
        <dbReference type="ARBA" id="ARBA00022692"/>
    </source>
</evidence>
<evidence type="ECO:0000256" key="1">
    <source>
        <dbReference type="ARBA" id="ARBA00004571"/>
    </source>
</evidence>